<gene>
    <name evidence="3" type="ORF">SAMN05192534_10528</name>
</gene>
<sequence length="45" mass="4966">MGIQAGDVAPDFTLPSTDKRDISLSDYKGEKYVLLVFFPLDFTPG</sequence>
<protein>
    <submittedName>
        <fullName evidence="3">Peroxiredoxin Q/BCP</fullName>
    </submittedName>
</protein>
<dbReference type="EMBL" id="FNDK01000005">
    <property type="protein sequence ID" value="SDH39222.1"/>
    <property type="molecule type" value="Genomic_DNA"/>
</dbReference>
<name>A0A1G8C189_9BACI</name>
<dbReference type="GO" id="GO:0016209">
    <property type="term" value="F:antioxidant activity"/>
    <property type="evidence" value="ECO:0007669"/>
    <property type="project" value="InterPro"/>
</dbReference>
<dbReference type="AlphaFoldDB" id="A0A1G8C189"/>
<feature type="domain" description="Alkyl hydroperoxide reductase subunit C/ Thiol specific antioxidant" evidence="2">
    <location>
        <begin position="6"/>
        <end position="45"/>
    </location>
</feature>
<evidence type="ECO:0000313" key="3">
    <source>
        <dbReference type="EMBL" id="SDH39222.1"/>
    </source>
</evidence>
<keyword evidence="1" id="KW-1015">Disulfide bond</keyword>
<evidence type="ECO:0000313" key="4">
    <source>
        <dbReference type="Proteomes" id="UP000199163"/>
    </source>
</evidence>
<dbReference type="OrthoDB" id="9812811at2"/>
<evidence type="ECO:0000256" key="1">
    <source>
        <dbReference type="ARBA" id="ARBA00023157"/>
    </source>
</evidence>
<evidence type="ECO:0000259" key="2">
    <source>
        <dbReference type="Pfam" id="PF00578"/>
    </source>
</evidence>
<accession>A0A1G8C189</accession>
<proteinExistence type="predicted"/>
<dbReference type="GO" id="GO:0016491">
    <property type="term" value="F:oxidoreductase activity"/>
    <property type="evidence" value="ECO:0007669"/>
    <property type="project" value="InterPro"/>
</dbReference>
<organism evidence="3 4">
    <name type="scientific">Alteribacillus persepolensis</name>
    <dbReference type="NCBI Taxonomy" id="568899"/>
    <lineage>
        <taxon>Bacteria</taxon>
        <taxon>Bacillati</taxon>
        <taxon>Bacillota</taxon>
        <taxon>Bacilli</taxon>
        <taxon>Bacillales</taxon>
        <taxon>Bacillaceae</taxon>
        <taxon>Alteribacillus</taxon>
    </lineage>
</organism>
<dbReference type="Gene3D" id="3.40.30.10">
    <property type="entry name" value="Glutaredoxin"/>
    <property type="match status" value="1"/>
</dbReference>
<keyword evidence="4" id="KW-1185">Reference proteome</keyword>
<reference evidence="3 4" key="1">
    <citation type="submission" date="2016-10" db="EMBL/GenBank/DDBJ databases">
        <authorList>
            <person name="de Groot N.N."/>
        </authorList>
    </citation>
    <scope>NUCLEOTIDE SEQUENCE [LARGE SCALE GENOMIC DNA]</scope>
    <source>
        <strain evidence="3 4">DSM 21632</strain>
    </source>
</reference>
<dbReference type="Proteomes" id="UP000199163">
    <property type="component" value="Unassembled WGS sequence"/>
</dbReference>
<dbReference type="InterPro" id="IPR036249">
    <property type="entry name" value="Thioredoxin-like_sf"/>
</dbReference>
<dbReference type="SUPFAM" id="SSF52833">
    <property type="entry name" value="Thioredoxin-like"/>
    <property type="match status" value="1"/>
</dbReference>
<dbReference type="STRING" id="568899.SAMN05192534_10528"/>
<dbReference type="Pfam" id="PF00578">
    <property type="entry name" value="AhpC-TSA"/>
    <property type="match status" value="1"/>
</dbReference>
<dbReference type="InterPro" id="IPR000866">
    <property type="entry name" value="AhpC/TSA"/>
</dbReference>